<organism evidence="2 3">
    <name type="scientific">Castanea mollissima</name>
    <name type="common">Chinese chestnut</name>
    <dbReference type="NCBI Taxonomy" id="60419"/>
    <lineage>
        <taxon>Eukaryota</taxon>
        <taxon>Viridiplantae</taxon>
        <taxon>Streptophyta</taxon>
        <taxon>Embryophyta</taxon>
        <taxon>Tracheophyta</taxon>
        <taxon>Spermatophyta</taxon>
        <taxon>Magnoliopsida</taxon>
        <taxon>eudicotyledons</taxon>
        <taxon>Gunneridae</taxon>
        <taxon>Pentapetalae</taxon>
        <taxon>rosids</taxon>
        <taxon>fabids</taxon>
        <taxon>Fagales</taxon>
        <taxon>Fagaceae</taxon>
        <taxon>Castanea</taxon>
    </lineage>
</organism>
<evidence type="ECO:0000313" key="2">
    <source>
        <dbReference type="EMBL" id="KAF3942852.1"/>
    </source>
</evidence>
<evidence type="ECO:0000259" key="1">
    <source>
        <dbReference type="PROSITE" id="PS50181"/>
    </source>
</evidence>
<dbReference type="SUPFAM" id="SSF81383">
    <property type="entry name" value="F-box domain"/>
    <property type="match status" value="1"/>
</dbReference>
<sequence>MSDNNELIQWELLPLEIVTNILVRLPIKSIIICTSVSKAWKSLIQNPTFISTHFQHSHNKNLLFFNLCSENQKEFYALHNEDDEPDFTPHASFDYPSHVPDPDAKFHVVGTCDGLLLSLSNNLTMDTSRLCLWNPSVRKLVNLPLTNFSSDACIGFGFDPKNKDYKVVRVIKLKERLDFQIYSLSTGDQWRMLRVDLAPICAFCHHEPHAFINGALHWVATRVTDNKFLYFILVFDLGDEVFRHEILPPEPIGPTAFVSVYKDSIALIQKDYNRKLHIWVMKEYGVESSWTKVLSLNISNQGFFDLEDIPRVIGFRRNGEVVLKLDGGQLVSQDFESKEIKDLGIIGYKNTFVDPYVESLVLLDKASNRIVTY</sequence>
<dbReference type="SMART" id="SM00256">
    <property type="entry name" value="FBOX"/>
    <property type="match status" value="1"/>
</dbReference>
<dbReference type="PROSITE" id="PS50181">
    <property type="entry name" value="FBOX"/>
    <property type="match status" value="1"/>
</dbReference>
<dbReference type="NCBIfam" id="TIGR01640">
    <property type="entry name" value="F_box_assoc_1"/>
    <property type="match status" value="1"/>
</dbReference>
<dbReference type="InterPro" id="IPR006527">
    <property type="entry name" value="F-box-assoc_dom_typ1"/>
</dbReference>
<dbReference type="Pfam" id="PF00646">
    <property type="entry name" value="F-box"/>
    <property type="match status" value="1"/>
</dbReference>
<dbReference type="AlphaFoldDB" id="A0A8J4V313"/>
<comment type="caution">
    <text evidence="2">The sequence shown here is derived from an EMBL/GenBank/DDBJ whole genome shotgun (WGS) entry which is preliminary data.</text>
</comment>
<dbReference type="InterPro" id="IPR001810">
    <property type="entry name" value="F-box_dom"/>
</dbReference>
<reference evidence="2" key="1">
    <citation type="submission" date="2020-03" db="EMBL/GenBank/DDBJ databases">
        <title>Castanea mollissima Vanexum genome sequencing.</title>
        <authorList>
            <person name="Staton M."/>
        </authorList>
    </citation>
    <scope>NUCLEOTIDE SEQUENCE</scope>
    <source>
        <tissue evidence="2">Leaf</tissue>
    </source>
</reference>
<evidence type="ECO:0000313" key="3">
    <source>
        <dbReference type="Proteomes" id="UP000737018"/>
    </source>
</evidence>
<name>A0A8J4V313_9ROSI</name>
<dbReference type="InterPro" id="IPR017451">
    <property type="entry name" value="F-box-assoc_interact_dom"/>
</dbReference>
<feature type="domain" description="F-box" evidence="1">
    <location>
        <begin position="7"/>
        <end position="57"/>
    </location>
</feature>
<dbReference type="CDD" id="cd22157">
    <property type="entry name" value="F-box_AtFBW1-like"/>
    <property type="match status" value="1"/>
</dbReference>
<dbReference type="Gene3D" id="1.20.1280.50">
    <property type="match status" value="1"/>
</dbReference>
<dbReference type="InterPro" id="IPR036047">
    <property type="entry name" value="F-box-like_dom_sf"/>
</dbReference>
<dbReference type="PANTHER" id="PTHR31672">
    <property type="entry name" value="BNACNNG10540D PROTEIN"/>
    <property type="match status" value="1"/>
</dbReference>
<dbReference type="OrthoDB" id="5314306at2759"/>
<dbReference type="Proteomes" id="UP000737018">
    <property type="component" value="Unassembled WGS sequence"/>
</dbReference>
<dbReference type="InterPro" id="IPR050796">
    <property type="entry name" value="SCF_F-box_component"/>
</dbReference>
<keyword evidence="3" id="KW-1185">Reference proteome</keyword>
<dbReference type="EMBL" id="JRKL02013306">
    <property type="protein sequence ID" value="KAF3942852.1"/>
    <property type="molecule type" value="Genomic_DNA"/>
</dbReference>
<dbReference type="Pfam" id="PF07734">
    <property type="entry name" value="FBA_1"/>
    <property type="match status" value="1"/>
</dbReference>
<dbReference type="PANTHER" id="PTHR31672:SF13">
    <property type="entry name" value="F-BOX PROTEIN CPR30-LIKE"/>
    <property type="match status" value="1"/>
</dbReference>
<gene>
    <name evidence="2" type="ORF">CMV_030530</name>
</gene>
<accession>A0A8J4V313</accession>
<proteinExistence type="predicted"/>
<protein>
    <recommendedName>
        <fullName evidence="1">F-box domain-containing protein</fullName>
    </recommendedName>
</protein>